<dbReference type="CDD" id="cd03801">
    <property type="entry name" value="GT4_PimA-like"/>
    <property type="match status" value="1"/>
</dbReference>
<dbReference type="InterPro" id="IPR001296">
    <property type="entry name" value="Glyco_trans_1"/>
</dbReference>
<keyword evidence="3" id="KW-1185">Reference proteome</keyword>
<accession>A0A6P1MAJ6</accession>
<sequence>MRVLISAYACEPNKGSEPAVGWNVATEMAKHHDVWVLTRANNRTVIEEELKERPVPGINFVYYDLPEWAMWWKKGGRGVQIYYYLWEVFSESVVRRTERQIGFDVAHHVTIVRYWTPSNLRNIRVPFVWGPVGGGESTPKALKKNFSLKNRIIEQVRDLMRWIGECDPLVRKTARKSSLAIATTNETAARLKALRGERVQVQSQLGTGALTASLEVDDGSDPKIVRFICIGKQIYWKGFDLALKAFANVDINNAKLIFVGEGPEHKSLQDLASDLGLHDSVRFEKWMDQKTLHELLVKCDALIHPSFHDSGAFVCLEAMAASKPVICLDLGGPAVQVTSETGIKVAALNPKQTVQDLASAMRRLAIDPALRKQMGDVGRKRVEEHFLWTAKVDAFCQMYESILESKDCHVR</sequence>
<dbReference type="Proteomes" id="UP000464954">
    <property type="component" value="Chromosome"/>
</dbReference>
<evidence type="ECO:0000313" key="2">
    <source>
        <dbReference type="EMBL" id="QHI70947.1"/>
    </source>
</evidence>
<organism evidence="2 3">
    <name type="scientific">Tichowtungia aerotolerans</name>
    <dbReference type="NCBI Taxonomy" id="2697043"/>
    <lineage>
        <taxon>Bacteria</taxon>
        <taxon>Pseudomonadati</taxon>
        <taxon>Kiritimatiellota</taxon>
        <taxon>Tichowtungiia</taxon>
        <taxon>Tichowtungiales</taxon>
        <taxon>Tichowtungiaceae</taxon>
        <taxon>Tichowtungia</taxon>
    </lineage>
</organism>
<dbReference type="AlphaFoldDB" id="A0A6P1MAJ6"/>
<dbReference type="GO" id="GO:0016757">
    <property type="term" value="F:glycosyltransferase activity"/>
    <property type="evidence" value="ECO:0007669"/>
    <property type="project" value="InterPro"/>
</dbReference>
<evidence type="ECO:0000313" key="3">
    <source>
        <dbReference type="Proteomes" id="UP000464954"/>
    </source>
</evidence>
<protein>
    <submittedName>
        <fullName evidence="2">Glycosyltransferase</fullName>
    </submittedName>
</protein>
<gene>
    <name evidence="2" type="ORF">GT409_12340</name>
</gene>
<feature type="domain" description="Glycosyl transferase family 1" evidence="1">
    <location>
        <begin position="227"/>
        <end position="381"/>
    </location>
</feature>
<dbReference type="SUPFAM" id="SSF53756">
    <property type="entry name" value="UDP-Glycosyltransferase/glycogen phosphorylase"/>
    <property type="match status" value="1"/>
</dbReference>
<name>A0A6P1MAJ6_9BACT</name>
<evidence type="ECO:0000259" key="1">
    <source>
        <dbReference type="Pfam" id="PF00534"/>
    </source>
</evidence>
<keyword evidence="2" id="KW-0808">Transferase</keyword>
<dbReference type="Gene3D" id="3.40.50.2000">
    <property type="entry name" value="Glycogen Phosphorylase B"/>
    <property type="match status" value="2"/>
</dbReference>
<dbReference type="Pfam" id="PF00534">
    <property type="entry name" value="Glycos_transf_1"/>
    <property type="match status" value="1"/>
</dbReference>
<dbReference type="PANTHER" id="PTHR12526">
    <property type="entry name" value="GLYCOSYLTRANSFERASE"/>
    <property type="match status" value="1"/>
</dbReference>
<proteinExistence type="predicted"/>
<dbReference type="EMBL" id="CP047593">
    <property type="protein sequence ID" value="QHI70947.1"/>
    <property type="molecule type" value="Genomic_DNA"/>
</dbReference>
<reference evidence="2 3" key="1">
    <citation type="submission" date="2020-01" db="EMBL/GenBank/DDBJ databases">
        <title>Ponticoccus aerotolerans gen. nov., sp. nov., an anaerobic bacterium and proposal of Ponticoccusceae fam. nov., Ponticoccusles ord. nov. and Ponticoccuse classis nov. in the phylum Kiritimatiellaeota.</title>
        <authorList>
            <person name="Zhou L.Y."/>
            <person name="Du Z.J."/>
        </authorList>
    </citation>
    <scope>NUCLEOTIDE SEQUENCE [LARGE SCALE GENOMIC DNA]</scope>
    <source>
        <strain evidence="2 3">S-5007</strain>
    </source>
</reference>
<dbReference type="KEGG" id="taer:GT409_12340"/>